<proteinExistence type="predicted"/>
<reference evidence="1 2" key="1">
    <citation type="submission" date="2021-05" db="EMBL/GenBank/DDBJ databases">
        <title>Novel Bacillus species.</title>
        <authorList>
            <person name="Liu G."/>
        </authorList>
    </citation>
    <scope>NUCLEOTIDE SEQUENCE [LARGE SCALE GENOMIC DNA]</scope>
    <source>
        <strain evidence="2">FJAT-49780</strain>
    </source>
</reference>
<protein>
    <submittedName>
        <fullName evidence="1">Uncharacterized protein</fullName>
    </submittedName>
</protein>
<comment type="caution">
    <text evidence="1">The sequence shown here is derived from an EMBL/GenBank/DDBJ whole genome shotgun (WGS) entry which is preliminary data.</text>
</comment>
<dbReference type="AlphaFoldDB" id="A0A942TI10"/>
<evidence type="ECO:0000313" key="2">
    <source>
        <dbReference type="Proteomes" id="UP000681414"/>
    </source>
</evidence>
<sequence>MSHCRFAMLDERTLHGECELPFENYSNKDVQFTVEFYRKYFIEDDVLMETLLNVHAPYEVKLRGNERKNVKIESDIDVSNLENYVENGGSNGVSINIKAKGKIRKL</sequence>
<keyword evidence="2" id="KW-1185">Reference proteome</keyword>
<gene>
    <name evidence="1" type="ORF">KHA97_20115</name>
</gene>
<dbReference type="EMBL" id="JAGYPG010000004">
    <property type="protein sequence ID" value="MBS4197353.1"/>
    <property type="molecule type" value="Genomic_DNA"/>
</dbReference>
<evidence type="ECO:0000313" key="1">
    <source>
        <dbReference type="EMBL" id="MBS4197353.1"/>
    </source>
</evidence>
<dbReference type="Proteomes" id="UP000681414">
    <property type="component" value="Unassembled WGS sequence"/>
</dbReference>
<organism evidence="1 2">
    <name type="scientific">Lederbergia citri</name>
    <dbReference type="NCBI Taxonomy" id="2833580"/>
    <lineage>
        <taxon>Bacteria</taxon>
        <taxon>Bacillati</taxon>
        <taxon>Bacillota</taxon>
        <taxon>Bacilli</taxon>
        <taxon>Bacillales</taxon>
        <taxon>Bacillaceae</taxon>
        <taxon>Lederbergia</taxon>
    </lineage>
</organism>
<dbReference type="RefSeq" id="WP_213126585.1">
    <property type="nucleotide sequence ID" value="NZ_JAGYPG010000004.1"/>
</dbReference>
<accession>A0A942TI10</accession>
<name>A0A942TI10_9BACI</name>